<feature type="transmembrane region" description="Helical" evidence="6">
    <location>
        <begin position="138"/>
        <end position="156"/>
    </location>
</feature>
<feature type="transmembrane region" description="Helical" evidence="6">
    <location>
        <begin position="64"/>
        <end position="84"/>
    </location>
</feature>
<proteinExistence type="inferred from homology"/>
<name>A0A939RYB2_9MICO</name>
<sequence>MQRIPPSALAILAIFSVQFGNALVGSLFDAVGPFGAAACRLCFAAAILALVVRPRMRGWSRRTWLGVVLLGIGLGGMNLFIYLAIQQIPIGIAVTIELMGPLAVAAIGIRRVVDAVWVVLAVAGVALLGLRGGPSFEAVGVLFALVAAAFWALYILCSAMLGPRVRGVDGLAAASVVAALVIAPFGVGEAIAAMAVDPSLILAFLGLALLTSAVPYTLEFVSLKRMSSRVFGVLSSLGPAVAALAGFVVLHQRLEPLQLLAMLLVIAASAGVVAGSRAR</sequence>
<keyword evidence="5 6" id="KW-0472">Membrane</keyword>
<evidence type="ECO:0000256" key="4">
    <source>
        <dbReference type="ARBA" id="ARBA00022989"/>
    </source>
</evidence>
<dbReference type="EMBL" id="JAGDYL010000014">
    <property type="protein sequence ID" value="MBO1805523.1"/>
    <property type="molecule type" value="Genomic_DNA"/>
</dbReference>
<reference evidence="8" key="1">
    <citation type="submission" date="2021-03" db="EMBL/GenBank/DDBJ databases">
        <title>Leucobacter chromiisoli sp. nov., isolated from chromium-containing soil of chemical plant.</title>
        <authorList>
            <person name="Xu Z."/>
        </authorList>
    </citation>
    <scope>NUCLEOTIDE SEQUENCE</scope>
    <source>
        <strain evidence="8">A2</strain>
    </source>
</reference>
<protein>
    <submittedName>
        <fullName evidence="8">EamA family transporter</fullName>
    </submittedName>
</protein>
<dbReference type="Proteomes" id="UP000664398">
    <property type="component" value="Unassembled WGS sequence"/>
</dbReference>
<evidence type="ECO:0000256" key="5">
    <source>
        <dbReference type="ARBA" id="ARBA00023136"/>
    </source>
</evidence>
<comment type="subcellular location">
    <subcellularLocation>
        <location evidence="1">Membrane</location>
        <topology evidence="1">Multi-pass membrane protein</topology>
    </subcellularLocation>
</comment>
<feature type="transmembrane region" description="Helical" evidence="6">
    <location>
        <begin position="115"/>
        <end position="132"/>
    </location>
</feature>
<evidence type="ECO:0000256" key="1">
    <source>
        <dbReference type="ARBA" id="ARBA00004141"/>
    </source>
</evidence>
<evidence type="ECO:0000256" key="6">
    <source>
        <dbReference type="SAM" id="Phobius"/>
    </source>
</evidence>
<feature type="transmembrane region" description="Helical" evidence="6">
    <location>
        <begin position="90"/>
        <end position="108"/>
    </location>
</feature>
<evidence type="ECO:0000313" key="9">
    <source>
        <dbReference type="Proteomes" id="UP000664398"/>
    </source>
</evidence>
<keyword evidence="3 6" id="KW-0812">Transmembrane</keyword>
<keyword evidence="4 6" id="KW-1133">Transmembrane helix</keyword>
<feature type="transmembrane region" description="Helical" evidence="6">
    <location>
        <begin position="168"/>
        <end position="187"/>
    </location>
</feature>
<comment type="caution">
    <text evidence="8">The sequence shown here is derived from an EMBL/GenBank/DDBJ whole genome shotgun (WGS) entry which is preliminary data.</text>
</comment>
<feature type="transmembrane region" description="Helical" evidence="6">
    <location>
        <begin position="256"/>
        <end position="275"/>
    </location>
</feature>
<feature type="transmembrane region" description="Helical" evidence="6">
    <location>
        <begin position="230"/>
        <end position="250"/>
    </location>
</feature>
<comment type="similarity">
    <text evidence="2">Belongs to the EamA transporter family.</text>
</comment>
<feature type="transmembrane region" description="Helical" evidence="6">
    <location>
        <begin position="32"/>
        <end position="52"/>
    </location>
</feature>
<gene>
    <name evidence="8" type="ORF">J4H91_09355</name>
</gene>
<feature type="transmembrane region" description="Helical" evidence="6">
    <location>
        <begin position="199"/>
        <end position="218"/>
    </location>
</feature>
<dbReference type="SUPFAM" id="SSF103481">
    <property type="entry name" value="Multidrug resistance efflux transporter EmrE"/>
    <property type="match status" value="2"/>
</dbReference>
<organism evidence="8 9">
    <name type="scientific">Leucobacter ruminantium</name>
    <dbReference type="NCBI Taxonomy" id="1289170"/>
    <lineage>
        <taxon>Bacteria</taxon>
        <taxon>Bacillati</taxon>
        <taxon>Actinomycetota</taxon>
        <taxon>Actinomycetes</taxon>
        <taxon>Micrococcales</taxon>
        <taxon>Microbacteriaceae</taxon>
        <taxon>Leucobacter</taxon>
    </lineage>
</organism>
<dbReference type="AlphaFoldDB" id="A0A939RYB2"/>
<dbReference type="PANTHER" id="PTHR32322:SF2">
    <property type="entry name" value="EAMA DOMAIN-CONTAINING PROTEIN"/>
    <property type="match status" value="1"/>
</dbReference>
<dbReference type="InterPro" id="IPR037185">
    <property type="entry name" value="EmrE-like"/>
</dbReference>
<dbReference type="InterPro" id="IPR050638">
    <property type="entry name" value="AA-Vitamin_Transporters"/>
</dbReference>
<dbReference type="GO" id="GO:0016020">
    <property type="term" value="C:membrane"/>
    <property type="evidence" value="ECO:0007669"/>
    <property type="project" value="UniProtKB-SubCell"/>
</dbReference>
<dbReference type="PANTHER" id="PTHR32322">
    <property type="entry name" value="INNER MEMBRANE TRANSPORTER"/>
    <property type="match status" value="1"/>
</dbReference>
<evidence type="ECO:0000313" key="8">
    <source>
        <dbReference type="EMBL" id="MBO1805523.1"/>
    </source>
</evidence>
<accession>A0A939RYB2</accession>
<evidence type="ECO:0000256" key="3">
    <source>
        <dbReference type="ARBA" id="ARBA00022692"/>
    </source>
</evidence>
<keyword evidence="9" id="KW-1185">Reference proteome</keyword>
<evidence type="ECO:0000259" key="7">
    <source>
        <dbReference type="Pfam" id="PF00892"/>
    </source>
</evidence>
<evidence type="ECO:0000256" key="2">
    <source>
        <dbReference type="ARBA" id="ARBA00007362"/>
    </source>
</evidence>
<feature type="domain" description="EamA" evidence="7">
    <location>
        <begin position="140"/>
        <end position="272"/>
    </location>
</feature>
<dbReference type="InterPro" id="IPR000620">
    <property type="entry name" value="EamA_dom"/>
</dbReference>
<dbReference type="Pfam" id="PF00892">
    <property type="entry name" value="EamA"/>
    <property type="match status" value="1"/>
</dbReference>